<reference evidence="1" key="1">
    <citation type="journal article" date="2020" name="Stud. Mycol.">
        <title>101 Dothideomycetes genomes: a test case for predicting lifestyles and emergence of pathogens.</title>
        <authorList>
            <person name="Haridas S."/>
            <person name="Albert R."/>
            <person name="Binder M."/>
            <person name="Bloem J."/>
            <person name="Labutti K."/>
            <person name="Salamov A."/>
            <person name="Andreopoulos B."/>
            <person name="Baker S."/>
            <person name="Barry K."/>
            <person name="Bills G."/>
            <person name="Bluhm B."/>
            <person name="Cannon C."/>
            <person name="Castanera R."/>
            <person name="Culley D."/>
            <person name="Daum C."/>
            <person name="Ezra D."/>
            <person name="Gonzalez J."/>
            <person name="Henrissat B."/>
            <person name="Kuo A."/>
            <person name="Liang C."/>
            <person name="Lipzen A."/>
            <person name="Lutzoni F."/>
            <person name="Magnuson J."/>
            <person name="Mondo S."/>
            <person name="Nolan M."/>
            <person name="Ohm R."/>
            <person name="Pangilinan J."/>
            <person name="Park H.-J."/>
            <person name="Ramirez L."/>
            <person name="Alfaro M."/>
            <person name="Sun H."/>
            <person name="Tritt A."/>
            <person name="Yoshinaga Y."/>
            <person name="Zwiers L.-H."/>
            <person name="Turgeon B."/>
            <person name="Goodwin S."/>
            <person name="Spatafora J."/>
            <person name="Crous P."/>
            <person name="Grigoriev I."/>
        </authorList>
    </citation>
    <scope>NUCLEOTIDE SEQUENCE</scope>
    <source>
        <strain evidence="1">CBS 125425</strain>
    </source>
</reference>
<dbReference type="EMBL" id="ML996194">
    <property type="protein sequence ID" value="KAF2731523.1"/>
    <property type="molecule type" value="Genomic_DNA"/>
</dbReference>
<sequence>MASQRKALPSRAPSLEFSRPLRTPVCPTLPPELWIRILSHHPDPAHLWTTCRTLSRTFLAYTEQVFAEYHLRNTSVIFPLEKYNLGGQTKRPEAEVEFERFGDGPRKVTAYFGLKGRTIGEVEHQGKKRRVGKWLTEDEIMKRWEDRMQERSAKMPGYLIRIGTFVNDTHLPNLSFDPIRREISFEWRGMFTAFFREQLQLRALKKRWEKDSAKKFEENRKQLAKGEKLSVDDLPKSWASMEVELRKKIRRARLKEWYKDDEEMVWALGSLKQFENYHTASARRPLPDILGLRVGERWNLSLHVLQGLYLDEWSCMHRIDTKVEHLAQESKN</sequence>
<organism evidence="1 2">
    <name type="scientific">Polyplosphaeria fusca</name>
    <dbReference type="NCBI Taxonomy" id="682080"/>
    <lineage>
        <taxon>Eukaryota</taxon>
        <taxon>Fungi</taxon>
        <taxon>Dikarya</taxon>
        <taxon>Ascomycota</taxon>
        <taxon>Pezizomycotina</taxon>
        <taxon>Dothideomycetes</taxon>
        <taxon>Pleosporomycetidae</taxon>
        <taxon>Pleosporales</taxon>
        <taxon>Tetraplosphaeriaceae</taxon>
        <taxon>Polyplosphaeria</taxon>
    </lineage>
</organism>
<dbReference type="AlphaFoldDB" id="A0A9P4QPY0"/>
<dbReference type="Proteomes" id="UP000799444">
    <property type="component" value="Unassembled WGS sequence"/>
</dbReference>
<comment type="caution">
    <text evidence="1">The sequence shown here is derived from an EMBL/GenBank/DDBJ whole genome shotgun (WGS) entry which is preliminary data.</text>
</comment>
<evidence type="ECO:0008006" key="3">
    <source>
        <dbReference type="Google" id="ProtNLM"/>
    </source>
</evidence>
<proteinExistence type="predicted"/>
<keyword evidence="2" id="KW-1185">Reference proteome</keyword>
<evidence type="ECO:0000313" key="2">
    <source>
        <dbReference type="Proteomes" id="UP000799444"/>
    </source>
</evidence>
<dbReference type="OrthoDB" id="2997776at2759"/>
<gene>
    <name evidence="1" type="ORF">EJ04DRAFT_579073</name>
</gene>
<name>A0A9P4QPY0_9PLEO</name>
<protein>
    <recommendedName>
        <fullName evidence="3">F-box domain-containing protein</fullName>
    </recommendedName>
</protein>
<accession>A0A9P4QPY0</accession>
<evidence type="ECO:0000313" key="1">
    <source>
        <dbReference type="EMBL" id="KAF2731523.1"/>
    </source>
</evidence>